<reference evidence="3" key="2">
    <citation type="submission" date="2017-02" db="EMBL/GenBank/DDBJ databases">
        <title>Sunflower complete genome.</title>
        <authorList>
            <person name="Langlade N."/>
            <person name="Munos S."/>
        </authorList>
    </citation>
    <scope>NUCLEOTIDE SEQUENCE [LARGE SCALE GENOMIC DNA]</scope>
    <source>
        <tissue evidence="3">Leaves</tissue>
    </source>
</reference>
<dbReference type="EMBL" id="CM007904">
    <property type="protein sequence ID" value="OTF94034.1"/>
    <property type="molecule type" value="Genomic_DNA"/>
</dbReference>
<name>A0A251S5A7_HELAN</name>
<dbReference type="Gramene" id="mRNA:HanXRQr2_Chr15g0675661">
    <property type="protein sequence ID" value="CDS:HanXRQr2_Chr15g0675661.1"/>
    <property type="gene ID" value="HanXRQr2_Chr15g0675661"/>
</dbReference>
<evidence type="ECO:0000313" key="2">
    <source>
        <dbReference type="EMBL" id="KAF5763036.1"/>
    </source>
</evidence>
<proteinExistence type="predicted"/>
<dbReference type="InParanoid" id="A0A251S5A7"/>
<reference evidence="2 4" key="1">
    <citation type="journal article" date="2017" name="Nature">
        <title>The sunflower genome provides insights into oil metabolism, flowering and Asterid evolution.</title>
        <authorList>
            <person name="Badouin H."/>
            <person name="Gouzy J."/>
            <person name="Grassa C.J."/>
            <person name="Murat F."/>
            <person name="Staton S.E."/>
            <person name="Cottret L."/>
            <person name="Lelandais-Briere C."/>
            <person name="Owens G.L."/>
            <person name="Carrere S."/>
            <person name="Mayjonade B."/>
            <person name="Legrand L."/>
            <person name="Gill N."/>
            <person name="Kane N.C."/>
            <person name="Bowers J.E."/>
            <person name="Hubner S."/>
            <person name="Bellec A."/>
            <person name="Berard A."/>
            <person name="Berges H."/>
            <person name="Blanchet N."/>
            <person name="Boniface M.C."/>
            <person name="Brunel D."/>
            <person name="Catrice O."/>
            <person name="Chaidir N."/>
            <person name="Claudel C."/>
            <person name="Donnadieu C."/>
            <person name="Faraut T."/>
            <person name="Fievet G."/>
            <person name="Helmstetter N."/>
            <person name="King M."/>
            <person name="Knapp S.J."/>
            <person name="Lai Z."/>
            <person name="Le Paslier M.C."/>
            <person name="Lippi Y."/>
            <person name="Lorenzon L."/>
            <person name="Mandel J.R."/>
            <person name="Marage G."/>
            <person name="Marchand G."/>
            <person name="Marquand E."/>
            <person name="Bret-Mestries E."/>
            <person name="Morien E."/>
            <person name="Nambeesan S."/>
            <person name="Nguyen T."/>
            <person name="Pegot-Espagnet P."/>
            <person name="Pouilly N."/>
            <person name="Raftis F."/>
            <person name="Sallet E."/>
            <person name="Schiex T."/>
            <person name="Thomas J."/>
            <person name="Vandecasteele C."/>
            <person name="Vares D."/>
            <person name="Vear F."/>
            <person name="Vautrin S."/>
            <person name="Crespi M."/>
            <person name="Mangin B."/>
            <person name="Burke J.M."/>
            <person name="Salse J."/>
            <person name="Munos S."/>
            <person name="Vincourt P."/>
            <person name="Rieseberg L.H."/>
            <person name="Langlade N.B."/>
        </authorList>
    </citation>
    <scope>NUCLEOTIDE SEQUENCE [LARGE SCALE GENOMIC DNA]</scope>
    <source>
        <strain evidence="4">cv. SF193</strain>
        <tissue evidence="2">Leaves</tissue>
    </source>
</reference>
<dbReference type="InterPro" id="IPR002885">
    <property type="entry name" value="PPR_rpt"/>
</dbReference>
<dbReference type="AlphaFoldDB" id="A0A251S5A7"/>
<dbReference type="EMBL" id="MNCJ02000330">
    <property type="protein sequence ID" value="KAF5763036.1"/>
    <property type="molecule type" value="Genomic_DNA"/>
</dbReference>
<accession>A0A251S5A7</accession>
<evidence type="ECO:0000313" key="3">
    <source>
        <dbReference type="EMBL" id="OTF94034.1"/>
    </source>
</evidence>
<gene>
    <name evidence="3" type="ORF">HannXRQ_Chr15g0467721</name>
    <name evidence="2" type="ORF">HanXRQr2_Chr15g0675661</name>
</gene>
<dbReference type="Gene3D" id="1.25.40.10">
    <property type="entry name" value="Tetratricopeptide repeat domain"/>
    <property type="match status" value="1"/>
</dbReference>
<dbReference type="InterPro" id="IPR011990">
    <property type="entry name" value="TPR-like_helical_dom_sf"/>
</dbReference>
<dbReference type="InterPro" id="IPR046960">
    <property type="entry name" value="PPR_At4g14850-like_plant"/>
</dbReference>
<dbReference type="PANTHER" id="PTHR47926">
    <property type="entry name" value="PENTATRICOPEPTIDE REPEAT-CONTAINING PROTEIN"/>
    <property type="match status" value="1"/>
</dbReference>
<dbReference type="GO" id="GO:0009451">
    <property type="term" value="P:RNA modification"/>
    <property type="evidence" value="ECO:0007669"/>
    <property type="project" value="InterPro"/>
</dbReference>
<dbReference type="GO" id="GO:0003723">
    <property type="term" value="F:RNA binding"/>
    <property type="evidence" value="ECO:0007669"/>
    <property type="project" value="InterPro"/>
</dbReference>
<dbReference type="Pfam" id="PF01535">
    <property type="entry name" value="PPR"/>
    <property type="match status" value="3"/>
</dbReference>
<dbReference type="OMA" id="RSHPENT"/>
<sequence>MFMGYAMHGFGNKALNLFHKMCEKGLTPDEVTFIGVLSACNHAGLVKEGQEFLSQMKSKYNITPTVEHYTCVFDMFGRAGLLNQAYGLLSEKPIGVGSDANSWKSVCLNELYNGQFFGSLICGTKRLKALKLLRWLGDWDRC</sequence>
<protein>
    <submittedName>
        <fullName evidence="3">Putative pentatricopeptide repeat protein</fullName>
    </submittedName>
    <submittedName>
        <fullName evidence="2">Tetratricopeptide-like helical domain superfamily</fullName>
    </submittedName>
</protein>
<evidence type="ECO:0000256" key="1">
    <source>
        <dbReference type="ARBA" id="ARBA00022737"/>
    </source>
</evidence>
<dbReference type="Proteomes" id="UP000215914">
    <property type="component" value="Chromosome 15"/>
</dbReference>
<keyword evidence="1" id="KW-0677">Repeat</keyword>
<evidence type="ECO:0000313" key="4">
    <source>
        <dbReference type="Proteomes" id="UP000215914"/>
    </source>
</evidence>
<keyword evidence="4" id="KW-1185">Reference proteome</keyword>
<dbReference type="NCBIfam" id="TIGR00756">
    <property type="entry name" value="PPR"/>
    <property type="match status" value="1"/>
</dbReference>
<reference evidence="2" key="3">
    <citation type="submission" date="2020-06" db="EMBL/GenBank/DDBJ databases">
        <title>Helianthus annuus Genome sequencing and assembly Release 2.</title>
        <authorList>
            <person name="Gouzy J."/>
            <person name="Langlade N."/>
            <person name="Munos S."/>
        </authorList>
    </citation>
    <scope>NUCLEOTIDE SEQUENCE</scope>
    <source>
        <tissue evidence="2">Leaves</tissue>
    </source>
</reference>
<organism evidence="3 4">
    <name type="scientific">Helianthus annuus</name>
    <name type="common">Common sunflower</name>
    <dbReference type="NCBI Taxonomy" id="4232"/>
    <lineage>
        <taxon>Eukaryota</taxon>
        <taxon>Viridiplantae</taxon>
        <taxon>Streptophyta</taxon>
        <taxon>Embryophyta</taxon>
        <taxon>Tracheophyta</taxon>
        <taxon>Spermatophyta</taxon>
        <taxon>Magnoliopsida</taxon>
        <taxon>eudicotyledons</taxon>
        <taxon>Gunneridae</taxon>
        <taxon>Pentapetalae</taxon>
        <taxon>asterids</taxon>
        <taxon>campanulids</taxon>
        <taxon>Asterales</taxon>
        <taxon>Asteraceae</taxon>
        <taxon>Asteroideae</taxon>
        <taxon>Heliantheae alliance</taxon>
        <taxon>Heliantheae</taxon>
        <taxon>Helianthus</taxon>
    </lineage>
</organism>